<reference evidence="2" key="1">
    <citation type="journal article" date="2022" name="Int. J. Mol. Sci.">
        <title>Draft Genome of Tanacetum Coccineum: Genomic Comparison of Closely Related Tanacetum-Family Plants.</title>
        <authorList>
            <person name="Yamashiro T."/>
            <person name="Shiraishi A."/>
            <person name="Nakayama K."/>
            <person name="Satake H."/>
        </authorList>
    </citation>
    <scope>NUCLEOTIDE SEQUENCE</scope>
</reference>
<name>A0ABQ4ZZG8_9ASTR</name>
<reference evidence="2" key="2">
    <citation type="submission" date="2022-01" db="EMBL/GenBank/DDBJ databases">
        <authorList>
            <person name="Yamashiro T."/>
            <person name="Shiraishi A."/>
            <person name="Satake H."/>
            <person name="Nakayama K."/>
        </authorList>
    </citation>
    <scope>NUCLEOTIDE SEQUENCE</scope>
</reference>
<organism evidence="2 3">
    <name type="scientific">Tanacetum coccineum</name>
    <dbReference type="NCBI Taxonomy" id="301880"/>
    <lineage>
        <taxon>Eukaryota</taxon>
        <taxon>Viridiplantae</taxon>
        <taxon>Streptophyta</taxon>
        <taxon>Embryophyta</taxon>
        <taxon>Tracheophyta</taxon>
        <taxon>Spermatophyta</taxon>
        <taxon>Magnoliopsida</taxon>
        <taxon>eudicotyledons</taxon>
        <taxon>Gunneridae</taxon>
        <taxon>Pentapetalae</taxon>
        <taxon>asterids</taxon>
        <taxon>campanulids</taxon>
        <taxon>Asterales</taxon>
        <taxon>Asteraceae</taxon>
        <taxon>Asteroideae</taxon>
        <taxon>Anthemideae</taxon>
        <taxon>Anthemidinae</taxon>
        <taxon>Tanacetum</taxon>
    </lineage>
</organism>
<dbReference type="EMBL" id="BQNB010011826">
    <property type="protein sequence ID" value="GJS95653.1"/>
    <property type="molecule type" value="Genomic_DNA"/>
</dbReference>
<keyword evidence="3" id="KW-1185">Reference proteome</keyword>
<protein>
    <submittedName>
        <fullName evidence="2">Uncharacterized protein</fullName>
    </submittedName>
</protein>
<evidence type="ECO:0000256" key="1">
    <source>
        <dbReference type="SAM" id="MobiDB-lite"/>
    </source>
</evidence>
<evidence type="ECO:0000313" key="3">
    <source>
        <dbReference type="Proteomes" id="UP001151760"/>
    </source>
</evidence>
<accession>A0ABQ4ZZG8</accession>
<feature type="compositionally biased region" description="Gly residues" evidence="1">
    <location>
        <begin position="80"/>
        <end position="100"/>
    </location>
</feature>
<gene>
    <name evidence="2" type="ORF">Tco_0802621</name>
</gene>
<evidence type="ECO:0000313" key="2">
    <source>
        <dbReference type="EMBL" id="GJS95653.1"/>
    </source>
</evidence>
<feature type="region of interest" description="Disordered" evidence="1">
    <location>
        <begin position="61"/>
        <end position="100"/>
    </location>
</feature>
<sequence length="100" mass="10797">MNSTRTKLLQFRVPLYGLLDITKTFYLYSSPMCSMCSRGEIILGDSENRAEVEEDDLERARFRDGKISSGKKKSRESNSGDGGNIGGKTVGGTIGARGGG</sequence>
<dbReference type="Proteomes" id="UP001151760">
    <property type="component" value="Unassembled WGS sequence"/>
</dbReference>
<comment type="caution">
    <text evidence="2">The sequence shown here is derived from an EMBL/GenBank/DDBJ whole genome shotgun (WGS) entry which is preliminary data.</text>
</comment>
<proteinExistence type="predicted"/>